<dbReference type="AlphaFoldDB" id="A0AAV3YWG7"/>
<keyword evidence="2" id="KW-1185">Reference proteome</keyword>
<comment type="caution">
    <text evidence="1">The sequence shown here is derived from an EMBL/GenBank/DDBJ whole genome shotgun (WGS) entry which is preliminary data.</text>
</comment>
<dbReference type="GO" id="GO:0004519">
    <property type="term" value="F:endonuclease activity"/>
    <property type="evidence" value="ECO:0007669"/>
    <property type="project" value="UniProtKB-KW"/>
</dbReference>
<keyword evidence="1" id="KW-0255">Endonuclease</keyword>
<sequence length="122" mass="14332">MKSLPGADCDSDHILVMCTFQLKREKLRKAMANPKFQMDLIKSDEKLRDKIAIAVHNNYETLNNMSKVEELWSEIKNSLNKVIEKNVPRKDNKENKKWINKEILDLMEERRKSNNAEAKTQT</sequence>
<protein>
    <submittedName>
        <fullName evidence="1">Endonuclease-reverse transcriptase</fullName>
    </submittedName>
</protein>
<proteinExistence type="predicted"/>
<keyword evidence="1" id="KW-0378">Hydrolase</keyword>
<dbReference type="Proteomes" id="UP000735302">
    <property type="component" value="Unassembled WGS sequence"/>
</dbReference>
<evidence type="ECO:0000313" key="1">
    <source>
        <dbReference type="EMBL" id="GFN91445.1"/>
    </source>
</evidence>
<dbReference type="Pfam" id="PF11186">
    <property type="entry name" value="DUF2972"/>
    <property type="match status" value="1"/>
</dbReference>
<dbReference type="InterPro" id="IPR021353">
    <property type="entry name" value="DUF2972"/>
</dbReference>
<accession>A0AAV3YWG7</accession>
<reference evidence="1 2" key="1">
    <citation type="journal article" date="2021" name="Elife">
        <title>Chloroplast acquisition without the gene transfer in kleptoplastic sea slugs, Plakobranchus ocellatus.</title>
        <authorList>
            <person name="Maeda T."/>
            <person name="Takahashi S."/>
            <person name="Yoshida T."/>
            <person name="Shimamura S."/>
            <person name="Takaki Y."/>
            <person name="Nagai Y."/>
            <person name="Toyoda A."/>
            <person name="Suzuki Y."/>
            <person name="Arimoto A."/>
            <person name="Ishii H."/>
            <person name="Satoh N."/>
            <person name="Nishiyama T."/>
            <person name="Hasebe M."/>
            <person name="Maruyama T."/>
            <person name="Minagawa J."/>
            <person name="Obokata J."/>
            <person name="Shigenobu S."/>
        </authorList>
    </citation>
    <scope>NUCLEOTIDE SEQUENCE [LARGE SCALE GENOMIC DNA]</scope>
</reference>
<organism evidence="1 2">
    <name type="scientific">Plakobranchus ocellatus</name>
    <dbReference type="NCBI Taxonomy" id="259542"/>
    <lineage>
        <taxon>Eukaryota</taxon>
        <taxon>Metazoa</taxon>
        <taxon>Spiralia</taxon>
        <taxon>Lophotrochozoa</taxon>
        <taxon>Mollusca</taxon>
        <taxon>Gastropoda</taxon>
        <taxon>Heterobranchia</taxon>
        <taxon>Euthyneura</taxon>
        <taxon>Panpulmonata</taxon>
        <taxon>Sacoglossa</taxon>
        <taxon>Placobranchoidea</taxon>
        <taxon>Plakobranchidae</taxon>
        <taxon>Plakobranchus</taxon>
    </lineage>
</organism>
<dbReference type="EMBL" id="BLXT01002143">
    <property type="protein sequence ID" value="GFN91445.1"/>
    <property type="molecule type" value="Genomic_DNA"/>
</dbReference>
<name>A0AAV3YWG7_9GAST</name>
<evidence type="ECO:0000313" key="2">
    <source>
        <dbReference type="Proteomes" id="UP000735302"/>
    </source>
</evidence>
<keyword evidence="1" id="KW-0540">Nuclease</keyword>
<gene>
    <name evidence="1" type="ORF">PoB_001795100</name>
</gene>